<evidence type="ECO:0000313" key="4">
    <source>
        <dbReference type="EMBL" id="MCQ1539111.1"/>
    </source>
</evidence>
<comment type="caution">
    <text evidence="4">The sequence shown here is derived from an EMBL/GenBank/DDBJ whole genome shotgun (WGS) entry which is preliminary data.</text>
</comment>
<dbReference type="SUPFAM" id="SSF55315">
    <property type="entry name" value="L30e-like"/>
    <property type="match status" value="1"/>
</dbReference>
<evidence type="ECO:0000313" key="5">
    <source>
        <dbReference type="Proteomes" id="UP001524383"/>
    </source>
</evidence>
<evidence type="ECO:0000259" key="3">
    <source>
        <dbReference type="Pfam" id="PF01248"/>
    </source>
</evidence>
<name>A0ABD4TKZ2_9EURY</name>
<dbReference type="Gene3D" id="3.30.1330.30">
    <property type="match status" value="1"/>
</dbReference>
<dbReference type="RefSeq" id="WP_255333075.1">
    <property type="nucleotide sequence ID" value="NZ_VOTZ01000020.1"/>
</dbReference>
<proteinExistence type="predicted"/>
<dbReference type="GO" id="GO:1990904">
    <property type="term" value="C:ribonucleoprotein complex"/>
    <property type="evidence" value="ECO:0007669"/>
    <property type="project" value="UniProtKB-KW"/>
</dbReference>
<gene>
    <name evidence="4" type="ORF">FTO68_08975</name>
</gene>
<dbReference type="NCBIfam" id="NF002172">
    <property type="entry name" value="PRK01018.1"/>
    <property type="match status" value="1"/>
</dbReference>
<reference evidence="4 5" key="1">
    <citation type="submission" date="2019-08" db="EMBL/GenBank/DDBJ databases">
        <authorList>
            <person name="Chen S.-C."/>
            <person name="Lai M.-C."/>
            <person name="You Y.-T."/>
        </authorList>
    </citation>
    <scope>NUCLEOTIDE SEQUENCE [LARGE SCALE GENOMIC DNA]</scope>
    <source>
        <strain evidence="4 5">P2F9704a</strain>
    </source>
</reference>
<protein>
    <submittedName>
        <fullName evidence="4">50S ribosomal protein L30e</fullName>
    </submittedName>
</protein>
<evidence type="ECO:0000256" key="2">
    <source>
        <dbReference type="ARBA" id="ARBA00023274"/>
    </source>
</evidence>
<keyword evidence="1 4" id="KW-0689">Ribosomal protein</keyword>
<dbReference type="InterPro" id="IPR004038">
    <property type="entry name" value="Ribosomal_eL8/eL30/eS12/Gad45"/>
</dbReference>
<keyword evidence="2" id="KW-0687">Ribonucleoprotein</keyword>
<sequence>MDFNTSLRRAMKTGTVILGRNSTEASIQDETAKLVILAKNCPEDFKKIVEAQEKVAVYHYNGSGRQLGKECGKDFIVSTLAVINAGESDILTIQRA</sequence>
<dbReference type="InterPro" id="IPR039109">
    <property type="entry name" value="Ribosomal_eL30-like"/>
</dbReference>
<dbReference type="GO" id="GO:0005840">
    <property type="term" value="C:ribosome"/>
    <property type="evidence" value="ECO:0007669"/>
    <property type="project" value="UniProtKB-KW"/>
</dbReference>
<accession>A0ABD4TKZ2</accession>
<dbReference type="EMBL" id="VOTZ01000020">
    <property type="protein sequence ID" value="MCQ1539111.1"/>
    <property type="molecule type" value="Genomic_DNA"/>
</dbReference>
<dbReference type="AlphaFoldDB" id="A0ABD4TKZ2"/>
<feature type="domain" description="Ribosomal protein eL8/eL30/eS12/Gadd45" evidence="3">
    <location>
        <begin position="3"/>
        <end position="91"/>
    </location>
</feature>
<dbReference type="Pfam" id="PF01248">
    <property type="entry name" value="Ribosomal_L7Ae"/>
    <property type="match status" value="1"/>
</dbReference>
<dbReference type="Proteomes" id="UP001524383">
    <property type="component" value="Unassembled WGS sequence"/>
</dbReference>
<evidence type="ECO:0000256" key="1">
    <source>
        <dbReference type="ARBA" id="ARBA00022980"/>
    </source>
</evidence>
<dbReference type="PANTHER" id="PTHR11449">
    <property type="entry name" value="RIBOSOMAL PROTEIN L30"/>
    <property type="match status" value="1"/>
</dbReference>
<organism evidence="4 5">
    <name type="scientific">Methanocalculus taiwanensis</name>
    <dbReference type="NCBI Taxonomy" id="106207"/>
    <lineage>
        <taxon>Archaea</taxon>
        <taxon>Methanobacteriati</taxon>
        <taxon>Methanobacteriota</taxon>
        <taxon>Stenosarchaea group</taxon>
        <taxon>Methanomicrobia</taxon>
        <taxon>Methanomicrobiales</taxon>
        <taxon>Methanocalculaceae</taxon>
        <taxon>Methanocalculus</taxon>
    </lineage>
</organism>
<keyword evidence="5" id="KW-1185">Reference proteome</keyword>
<dbReference type="InterPro" id="IPR029064">
    <property type="entry name" value="Ribosomal_eL30-like_sf"/>
</dbReference>